<gene>
    <name evidence="1" type="ORF">CEXT_244031</name>
</gene>
<accession>A0AAV4PW48</accession>
<evidence type="ECO:0000313" key="1">
    <source>
        <dbReference type="EMBL" id="GIY00399.1"/>
    </source>
</evidence>
<comment type="caution">
    <text evidence="1">The sequence shown here is derived from an EMBL/GenBank/DDBJ whole genome shotgun (WGS) entry which is preliminary data.</text>
</comment>
<dbReference type="EMBL" id="BPLR01005175">
    <property type="protein sequence ID" value="GIY00399.1"/>
    <property type="molecule type" value="Genomic_DNA"/>
</dbReference>
<proteinExistence type="predicted"/>
<dbReference type="Proteomes" id="UP001054945">
    <property type="component" value="Unassembled WGS sequence"/>
</dbReference>
<name>A0AAV4PW48_CAEEX</name>
<keyword evidence="2" id="KW-1185">Reference proteome</keyword>
<sequence length="224" mass="25603">FEIFNILAVLELFKIARLGSSEGAFVNLGFLSSIIKAITDNSAFQNFSPALLAAKCRGLTKEVQSIRPKPYDHYRGNSNLFACSYPNQEVDPSHLFYFCFNAGHFSVFEELLKKKDHLPKMKHKPMCLLSLYLCTLGMSYCPYFRLLSKIITKANQYKPNYLWTMIDHSGEKKLQARPPGVVVSALATLHHSFCLLVFCFYEVQDSNTRNNKSLCTYDYGCQYL</sequence>
<reference evidence="1 2" key="1">
    <citation type="submission" date="2021-06" db="EMBL/GenBank/DDBJ databases">
        <title>Caerostris extrusa draft genome.</title>
        <authorList>
            <person name="Kono N."/>
            <person name="Arakawa K."/>
        </authorList>
    </citation>
    <scope>NUCLEOTIDE SEQUENCE [LARGE SCALE GENOMIC DNA]</scope>
</reference>
<protein>
    <submittedName>
        <fullName evidence="1">Uncharacterized protein</fullName>
    </submittedName>
</protein>
<organism evidence="1 2">
    <name type="scientific">Caerostris extrusa</name>
    <name type="common">Bark spider</name>
    <name type="synonym">Caerostris bankana</name>
    <dbReference type="NCBI Taxonomy" id="172846"/>
    <lineage>
        <taxon>Eukaryota</taxon>
        <taxon>Metazoa</taxon>
        <taxon>Ecdysozoa</taxon>
        <taxon>Arthropoda</taxon>
        <taxon>Chelicerata</taxon>
        <taxon>Arachnida</taxon>
        <taxon>Araneae</taxon>
        <taxon>Araneomorphae</taxon>
        <taxon>Entelegynae</taxon>
        <taxon>Araneoidea</taxon>
        <taxon>Araneidae</taxon>
        <taxon>Caerostris</taxon>
    </lineage>
</organism>
<dbReference type="AlphaFoldDB" id="A0AAV4PW48"/>
<evidence type="ECO:0000313" key="2">
    <source>
        <dbReference type="Proteomes" id="UP001054945"/>
    </source>
</evidence>
<feature type="non-terminal residue" evidence="1">
    <location>
        <position position="1"/>
    </location>
</feature>